<evidence type="ECO:0000256" key="1">
    <source>
        <dbReference type="SAM" id="Phobius"/>
    </source>
</evidence>
<dbReference type="Proteomes" id="UP001253637">
    <property type="component" value="Segment"/>
</dbReference>
<proteinExistence type="predicted"/>
<dbReference type="EMBL" id="LC625835">
    <property type="protein sequence ID" value="BCU03501.1"/>
    <property type="molecule type" value="Genomic_DNA"/>
</dbReference>
<evidence type="ECO:0000313" key="2">
    <source>
        <dbReference type="EMBL" id="BCU03501.1"/>
    </source>
</evidence>
<name>A0A811BSV8_9VIRU</name>
<sequence>MRPLALAPCSLSLWASAGLVEGRLPCRPLLSFFSVPLFAPSLRAVLFSPPHPSAPTKFPFFFFFFPLVCALSFFVSLLFSSNHPHRSHRLPALPFSFPFCGLDGEKKSKWLQRAFSRSHFVSSFFFEGEGNDRAPWPLHTARARACASRIFVQPAGHFFFSCALCLRAEKPNPRKAGVREGGGQ</sequence>
<keyword evidence="1" id="KW-1133">Transmembrane helix</keyword>
<feature type="transmembrane region" description="Helical" evidence="1">
    <location>
        <begin position="58"/>
        <end position="79"/>
    </location>
</feature>
<keyword evidence="1" id="KW-0472">Membrane</keyword>
<protein>
    <recommendedName>
        <fullName evidence="4">Transmembrane protein</fullName>
    </recommendedName>
</protein>
<reference evidence="2" key="1">
    <citation type="submission" date="2021-04" db="EMBL/GenBank/DDBJ databases">
        <title>Draft Genome Sequence of Pandoravirus japonicus, Isolated from the Sabaishi River of Niigata, Japan.</title>
        <authorList>
            <person name="Hosokawa N."/>
            <person name="Takahashi H."/>
            <person name="Aoki K."/>
            <person name="Takemura M."/>
        </authorList>
    </citation>
    <scope>NUCLEOTIDE SEQUENCE</scope>
</reference>
<keyword evidence="1" id="KW-0812">Transmembrane</keyword>
<organism evidence="2 3">
    <name type="scientific">Pandoravirus japonicus</name>
    <dbReference type="NCBI Taxonomy" id="2823154"/>
    <lineage>
        <taxon>Viruses</taxon>
        <taxon>Pandoravirus</taxon>
    </lineage>
</organism>
<evidence type="ECO:0008006" key="4">
    <source>
        <dbReference type="Google" id="ProtNLM"/>
    </source>
</evidence>
<evidence type="ECO:0000313" key="3">
    <source>
        <dbReference type="Proteomes" id="UP001253637"/>
    </source>
</evidence>
<accession>A0A811BSV8</accession>